<dbReference type="RefSeq" id="WP_012103615.1">
    <property type="nucleotide sequence ID" value="NC_009706.1"/>
</dbReference>
<dbReference type="KEGG" id="ckl:CKL_3278"/>
<keyword evidence="2" id="KW-1185">Reference proteome</keyword>
<dbReference type="EMBL" id="CP000673">
    <property type="protein sequence ID" value="EDK35281.1"/>
    <property type="molecule type" value="Genomic_DNA"/>
</dbReference>
<protein>
    <recommendedName>
        <fullName evidence="3">Phage head morphogenesis domain-containing protein</fullName>
    </recommendedName>
</protein>
<name>A5N2D5_CLOK5</name>
<sequence length="471" mass="54307">MNEYEKRVLHARKEFIALNFQQEKELFNIYKNAGDKLIDEILSMPDSRTRNHKTEQYKIINEYRAELYYKLSKTIENNIRKSSDIQKGVQLSFVDMISPDEATNKALKRTITKVSSDTVRQLIAGNYYKDGKTLSRRLWNITGDNGSKVDMIIKANIAKGANVKELAAELDKYVNPKNRITAKSFKAGITNKISYQAQRLARTSITHAQTETLIQNAIKNPFCKGLKWNLSASHFLRMHGKTDICDFYDGKVFKPENLPLQHPNCLCYMTEVIEEIDKCIETMKDWSKDKVSPEIKSNIDEWVDSKKYPGIQTKSNYNTDTGTIDIEVREGKSTVDSDELEKIQNYKPPLAKRHRLQSIGRNSNPKDKTTIILPYVDYNKDIEDIKKGLYNKVNDTFEVNGRVYGYHGDRFYPISGDGFITLDRNEYKILIKMKTESKNPRLREFLMRMGTTEEIIQKISNILKAGEGNDG</sequence>
<evidence type="ECO:0000313" key="1">
    <source>
        <dbReference type="EMBL" id="EDK35281.1"/>
    </source>
</evidence>
<reference evidence="1 2" key="1">
    <citation type="journal article" date="2008" name="Proc. Natl. Acad. Sci. U.S.A.">
        <title>The genome of Clostridium kluyveri, a strict anaerobe with unique metabolic features.</title>
        <authorList>
            <person name="Seedorf H."/>
            <person name="Fricke W.F."/>
            <person name="Veith B."/>
            <person name="Brueggemann H."/>
            <person name="Liesegang H."/>
            <person name="Strittmatter A."/>
            <person name="Miethke M."/>
            <person name="Buckel W."/>
            <person name="Hinderberger J."/>
            <person name="Li F."/>
            <person name="Hagemeier C."/>
            <person name="Thauer R.K."/>
            <person name="Gottschalk G."/>
        </authorList>
    </citation>
    <scope>NUCLEOTIDE SEQUENCE [LARGE SCALE GENOMIC DNA]</scope>
    <source>
        <strain evidence="2">ATCC 8527 / DSM 555 / NCIMB 10680</strain>
    </source>
</reference>
<dbReference type="HOGENOM" id="CLU_017434_1_0_9"/>
<proteinExistence type="predicted"/>
<gene>
    <name evidence="1" type="ordered locus">CKL_3278</name>
</gene>
<accession>A5N2D5</accession>
<dbReference type="eggNOG" id="ENOG502Z8I5">
    <property type="taxonomic scope" value="Bacteria"/>
</dbReference>
<evidence type="ECO:0000313" key="2">
    <source>
        <dbReference type="Proteomes" id="UP000002411"/>
    </source>
</evidence>
<dbReference type="AlphaFoldDB" id="A5N2D5"/>
<organism evidence="1 2">
    <name type="scientific">Clostridium kluyveri (strain ATCC 8527 / DSM 555 / NBRC 12016 / NCIMB 10680 / K1)</name>
    <dbReference type="NCBI Taxonomy" id="431943"/>
    <lineage>
        <taxon>Bacteria</taxon>
        <taxon>Bacillati</taxon>
        <taxon>Bacillota</taxon>
        <taxon>Clostridia</taxon>
        <taxon>Eubacteriales</taxon>
        <taxon>Clostridiaceae</taxon>
        <taxon>Clostridium</taxon>
    </lineage>
</organism>
<dbReference type="STRING" id="431943.CKL_3278"/>
<evidence type="ECO:0008006" key="3">
    <source>
        <dbReference type="Google" id="ProtNLM"/>
    </source>
</evidence>
<dbReference type="Proteomes" id="UP000002411">
    <property type="component" value="Chromosome"/>
</dbReference>